<feature type="domain" description="Transposable element P transposase-like RNase H C-terminal" evidence="2">
    <location>
        <begin position="141"/>
        <end position="169"/>
    </location>
</feature>
<evidence type="ECO:0000313" key="3">
    <source>
        <dbReference type="EMBL" id="KAH9359743.1"/>
    </source>
</evidence>
<organism evidence="3 4">
    <name type="scientific">Haemaphysalis longicornis</name>
    <name type="common">Bush tick</name>
    <dbReference type="NCBI Taxonomy" id="44386"/>
    <lineage>
        <taxon>Eukaryota</taxon>
        <taxon>Metazoa</taxon>
        <taxon>Ecdysozoa</taxon>
        <taxon>Arthropoda</taxon>
        <taxon>Chelicerata</taxon>
        <taxon>Arachnida</taxon>
        <taxon>Acari</taxon>
        <taxon>Parasitiformes</taxon>
        <taxon>Ixodida</taxon>
        <taxon>Ixodoidea</taxon>
        <taxon>Ixodidae</taxon>
        <taxon>Haemaphysalinae</taxon>
        <taxon>Haemaphysalis</taxon>
    </lineage>
</organism>
<dbReference type="Pfam" id="PF21788">
    <property type="entry name" value="TNP-like_GBD"/>
    <property type="match status" value="1"/>
</dbReference>
<gene>
    <name evidence="3" type="ORF">HPB48_021302</name>
</gene>
<dbReference type="VEuPathDB" id="VectorBase:HLOH_065049"/>
<dbReference type="Proteomes" id="UP000821853">
    <property type="component" value="Chromosome 1"/>
</dbReference>
<comment type="caution">
    <text evidence="3">The sequence shown here is derived from an EMBL/GenBank/DDBJ whole genome shotgun (WGS) entry which is preliminary data.</text>
</comment>
<dbReference type="InterPro" id="IPR048367">
    <property type="entry name" value="TNP-like_RNaseH_C"/>
</dbReference>
<accession>A0A9J6FAJ5</accession>
<dbReference type="PANTHER" id="PTHR47577:SF2">
    <property type="entry name" value="THAP DOMAIN CONTAINING 9"/>
    <property type="match status" value="1"/>
</dbReference>
<protein>
    <recommendedName>
        <fullName evidence="5">Transposable element</fullName>
    </recommendedName>
</protein>
<dbReference type="AlphaFoldDB" id="A0A9J6FAJ5"/>
<dbReference type="PANTHER" id="PTHR47577">
    <property type="entry name" value="THAP DOMAIN-CONTAINING PROTEIN 6"/>
    <property type="match status" value="1"/>
</dbReference>
<keyword evidence="4" id="KW-1185">Reference proteome</keyword>
<evidence type="ECO:0008006" key="5">
    <source>
        <dbReference type="Google" id="ProtNLM"/>
    </source>
</evidence>
<name>A0A9J6FAJ5_HAELO</name>
<dbReference type="InterPro" id="IPR048366">
    <property type="entry name" value="TNP-like_GBD"/>
</dbReference>
<reference evidence="3 4" key="1">
    <citation type="journal article" date="2020" name="Cell">
        <title>Large-Scale Comparative Analyses of Tick Genomes Elucidate Their Genetic Diversity and Vector Capacities.</title>
        <authorList>
            <consortium name="Tick Genome and Microbiome Consortium (TIGMIC)"/>
            <person name="Jia N."/>
            <person name="Wang J."/>
            <person name="Shi W."/>
            <person name="Du L."/>
            <person name="Sun Y."/>
            <person name="Zhan W."/>
            <person name="Jiang J.F."/>
            <person name="Wang Q."/>
            <person name="Zhang B."/>
            <person name="Ji P."/>
            <person name="Bell-Sakyi L."/>
            <person name="Cui X.M."/>
            <person name="Yuan T.T."/>
            <person name="Jiang B.G."/>
            <person name="Yang W.F."/>
            <person name="Lam T.T."/>
            <person name="Chang Q.C."/>
            <person name="Ding S.J."/>
            <person name="Wang X.J."/>
            <person name="Zhu J.G."/>
            <person name="Ruan X.D."/>
            <person name="Zhao L."/>
            <person name="Wei J.T."/>
            <person name="Ye R.Z."/>
            <person name="Que T.C."/>
            <person name="Du C.H."/>
            <person name="Zhou Y.H."/>
            <person name="Cheng J.X."/>
            <person name="Dai P.F."/>
            <person name="Guo W.B."/>
            <person name="Han X.H."/>
            <person name="Huang E.J."/>
            <person name="Li L.F."/>
            <person name="Wei W."/>
            <person name="Gao Y.C."/>
            <person name="Liu J.Z."/>
            <person name="Shao H.Z."/>
            <person name="Wang X."/>
            <person name="Wang C.C."/>
            <person name="Yang T.C."/>
            <person name="Huo Q.B."/>
            <person name="Li W."/>
            <person name="Chen H.Y."/>
            <person name="Chen S.E."/>
            <person name="Zhou L.G."/>
            <person name="Ni X.B."/>
            <person name="Tian J.H."/>
            <person name="Sheng Y."/>
            <person name="Liu T."/>
            <person name="Pan Y.S."/>
            <person name="Xia L.Y."/>
            <person name="Li J."/>
            <person name="Zhao F."/>
            <person name="Cao W.C."/>
        </authorList>
    </citation>
    <scope>NUCLEOTIDE SEQUENCE [LARGE SCALE GENOMIC DNA]</scope>
    <source>
        <strain evidence="3">HaeL-2018</strain>
    </source>
</reference>
<dbReference type="OrthoDB" id="6508418at2759"/>
<dbReference type="Pfam" id="PF21789">
    <property type="entry name" value="TNP-like_RNaseH_C"/>
    <property type="match status" value="1"/>
</dbReference>
<proteinExistence type="predicted"/>
<sequence length="397" mass="44630">MPSLTTAHIRPNSFEKMKVNLAFKLFSDEVLKGLFLYKADLKKSAADSIAPTEQLVKRLSRVISIMTSRQPRDGLRPSSQSTADLEDFLKFLDNWEEAAKKERGGFVSESTAEGLRVTIHGTLSLLKYLTSVGFKYLLTSRLSQDKLENLFGIFRQYSGSNDHPSPDQFLVTVNCLSFYNLARAPKSGNSQAEMVQSLLSSPSATNDAVFSLQDIIEDMLEFGDVDGASGVIRSALNSDHSSYVVECSDSRLIYYMAGYVARKFRKKNACSECASCLTSSQTAAMCNENSTFTAHFDKGGLVYPCEKLGKLVSVLEDAFTMFFSQEKLHAFSMHDFVTFLSSLKFEQVGCEAHCKQLTAKIMHFYVVTRLHFFTKALNKERVAQRQRQEHLKLRRCE</sequence>
<dbReference type="EMBL" id="JABSTR010000001">
    <property type="protein sequence ID" value="KAH9359743.1"/>
    <property type="molecule type" value="Genomic_DNA"/>
</dbReference>
<evidence type="ECO:0000313" key="4">
    <source>
        <dbReference type="Proteomes" id="UP000821853"/>
    </source>
</evidence>
<feature type="domain" description="Transposable element P transposase-like GTP-binding insertion" evidence="1">
    <location>
        <begin position="4"/>
        <end position="71"/>
    </location>
</feature>
<evidence type="ECO:0000259" key="2">
    <source>
        <dbReference type="Pfam" id="PF21789"/>
    </source>
</evidence>
<evidence type="ECO:0000259" key="1">
    <source>
        <dbReference type="Pfam" id="PF21788"/>
    </source>
</evidence>